<keyword evidence="1" id="KW-1133">Transmembrane helix</keyword>
<evidence type="ECO:0000259" key="2">
    <source>
        <dbReference type="Pfam" id="PF19403"/>
    </source>
</evidence>
<dbReference type="Pfam" id="PF19403">
    <property type="entry name" value="SpaA_2"/>
    <property type="match status" value="1"/>
</dbReference>
<dbReference type="AlphaFoldDB" id="A0A0G1JMX4"/>
<evidence type="ECO:0000313" key="4">
    <source>
        <dbReference type="Proteomes" id="UP000034835"/>
    </source>
</evidence>
<proteinExistence type="predicted"/>
<feature type="non-terminal residue" evidence="3">
    <location>
        <position position="1"/>
    </location>
</feature>
<comment type="caution">
    <text evidence="3">The sequence shown here is derived from an EMBL/GenBank/DDBJ whole genome shotgun (WGS) entry which is preliminary data.</text>
</comment>
<dbReference type="Proteomes" id="UP000034835">
    <property type="component" value="Unassembled WGS sequence"/>
</dbReference>
<feature type="domain" description="SpaA-like prealbumin fold" evidence="2">
    <location>
        <begin position="140"/>
        <end position="223"/>
    </location>
</feature>
<sequence>EFDYFVKKDTLISMNNRRSIFIRRILLFTLLPVLFLFVSSTVASAANLRIVTSTINDNGGNWNPSDLSINVKRFGSDISGSPLPGSKDPGNFFTLDAGTYTISSGPYEKYFTSLGGDCDSDGNVTLLASDEKTCLITGNDRPARLILITQVTNDNGGKLTPSDFSNRVTIGEADVAGSPTPSSDSPGTIFSLSMGTFNVSVENTRSYTLSFQGDCDSSGNVTTTVGDKTCLINLNDPDVLVPGLPEAGGSDGANKQVCIDTNIFPWIISGLFLFVIFYNLFKDRLPQIKIIKK</sequence>
<keyword evidence="1" id="KW-0812">Transmembrane</keyword>
<accession>A0A0G1JMX4</accession>
<keyword evidence="1" id="KW-0472">Membrane</keyword>
<name>A0A0G1JMX4_9BACT</name>
<protein>
    <recommendedName>
        <fullName evidence="2">SpaA-like prealbumin fold domain-containing protein</fullName>
    </recommendedName>
</protein>
<feature type="transmembrane region" description="Helical" evidence="1">
    <location>
        <begin position="263"/>
        <end position="281"/>
    </location>
</feature>
<gene>
    <name evidence="3" type="ORF">UW68_C0027G0001</name>
</gene>
<evidence type="ECO:0000313" key="3">
    <source>
        <dbReference type="EMBL" id="KKT72715.1"/>
    </source>
</evidence>
<evidence type="ECO:0000256" key="1">
    <source>
        <dbReference type="SAM" id="Phobius"/>
    </source>
</evidence>
<dbReference type="EMBL" id="LCJG01000027">
    <property type="protein sequence ID" value="KKT72715.1"/>
    <property type="molecule type" value="Genomic_DNA"/>
</dbReference>
<dbReference type="InterPro" id="IPR045826">
    <property type="entry name" value="SpaA_PFL_dom_2"/>
</dbReference>
<reference evidence="3 4" key="1">
    <citation type="journal article" date="2015" name="Nature">
        <title>rRNA introns, odd ribosomes, and small enigmatic genomes across a large radiation of phyla.</title>
        <authorList>
            <person name="Brown C.T."/>
            <person name="Hug L.A."/>
            <person name="Thomas B.C."/>
            <person name="Sharon I."/>
            <person name="Castelle C.J."/>
            <person name="Singh A."/>
            <person name="Wilkins M.J."/>
            <person name="Williams K.H."/>
            <person name="Banfield J.F."/>
        </authorList>
    </citation>
    <scope>NUCLEOTIDE SEQUENCE [LARGE SCALE GENOMIC DNA]</scope>
</reference>
<organism evidence="3 4">
    <name type="scientific">Candidatus Collierbacteria bacterium GW2011_GWB1_44_6</name>
    <dbReference type="NCBI Taxonomy" id="1618384"/>
    <lineage>
        <taxon>Bacteria</taxon>
        <taxon>Candidatus Collieribacteriota</taxon>
    </lineage>
</organism>
<dbReference type="STRING" id="1618384.UW68_C0027G0001"/>